<dbReference type="EMBL" id="KZ679678">
    <property type="protein sequence ID" value="PTB56356.1"/>
    <property type="molecule type" value="Genomic_DNA"/>
</dbReference>
<reference evidence="2 3" key="1">
    <citation type="submission" date="2016-07" db="EMBL/GenBank/DDBJ databases">
        <title>Multiple horizontal gene transfer events from other fungi enriched the ability of initially mycotrophic Trichoderma (Ascomycota) to feed on dead plant biomass.</title>
        <authorList>
            <consortium name="DOE Joint Genome Institute"/>
            <person name="Aerts A."/>
            <person name="Atanasova L."/>
            <person name="Chenthamara K."/>
            <person name="Zhang J."/>
            <person name="Grujic M."/>
            <person name="Henrissat B."/>
            <person name="Kuo A."/>
            <person name="Salamov A."/>
            <person name="Lipzen A."/>
            <person name="Labutti K."/>
            <person name="Barry K."/>
            <person name="Miao Y."/>
            <person name="Rahimi M.J."/>
            <person name="Shen Q."/>
            <person name="Grigoriev I.V."/>
            <person name="Kubicek C.P."/>
            <person name="Druzhinina I.S."/>
        </authorList>
    </citation>
    <scope>NUCLEOTIDE SEQUENCE [LARGE SCALE GENOMIC DNA]</scope>
    <source>
        <strain evidence="2 3">CBS 226.95</strain>
    </source>
</reference>
<gene>
    <name evidence="2" type="ORF">M431DRAFT_373839</name>
</gene>
<evidence type="ECO:0000313" key="3">
    <source>
        <dbReference type="Proteomes" id="UP000241690"/>
    </source>
</evidence>
<accession>A0A2T4AH17</accession>
<protein>
    <submittedName>
        <fullName evidence="2">Uncharacterized protein</fullName>
    </submittedName>
</protein>
<keyword evidence="1" id="KW-0812">Transmembrane</keyword>
<keyword evidence="1" id="KW-1133">Transmembrane helix</keyword>
<dbReference type="RefSeq" id="XP_024776033.1">
    <property type="nucleotide sequence ID" value="XM_024914666.1"/>
</dbReference>
<organism evidence="2 3">
    <name type="scientific">Trichoderma harzianum CBS 226.95</name>
    <dbReference type="NCBI Taxonomy" id="983964"/>
    <lineage>
        <taxon>Eukaryota</taxon>
        <taxon>Fungi</taxon>
        <taxon>Dikarya</taxon>
        <taxon>Ascomycota</taxon>
        <taxon>Pezizomycotina</taxon>
        <taxon>Sordariomycetes</taxon>
        <taxon>Hypocreomycetidae</taxon>
        <taxon>Hypocreales</taxon>
        <taxon>Hypocreaceae</taxon>
        <taxon>Trichoderma</taxon>
    </lineage>
</organism>
<dbReference type="GeneID" id="36623232"/>
<dbReference type="Proteomes" id="UP000241690">
    <property type="component" value="Unassembled WGS sequence"/>
</dbReference>
<proteinExistence type="predicted"/>
<name>A0A2T4AH17_TRIHA</name>
<evidence type="ECO:0000256" key="1">
    <source>
        <dbReference type="SAM" id="Phobius"/>
    </source>
</evidence>
<feature type="transmembrane region" description="Helical" evidence="1">
    <location>
        <begin position="29"/>
        <end position="46"/>
    </location>
</feature>
<keyword evidence="1" id="KW-0472">Membrane</keyword>
<keyword evidence="3" id="KW-1185">Reference proteome</keyword>
<sequence>MALGAVHASACAHHLIGPVTGTDSHPCNFVFYLLLLAVPILRALALSHRTRS</sequence>
<dbReference type="AlphaFoldDB" id="A0A2T4AH17"/>
<evidence type="ECO:0000313" key="2">
    <source>
        <dbReference type="EMBL" id="PTB56356.1"/>
    </source>
</evidence>